<keyword evidence="2" id="KW-0413">Isomerase</keyword>
<gene>
    <name evidence="2" type="primary">galE_2</name>
    <name evidence="2" type="ORF">Ldro_2558</name>
</gene>
<dbReference type="CDD" id="cd05232">
    <property type="entry name" value="UDP_G4E_4_SDR_e"/>
    <property type="match status" value="1"/>
</dbReference>
<dbReference type="InterPro" id="IPR001509">
    <property type="entry name" value="Epimerase_deHydtase"/>
</dbReference>
<comment type="caution">
    <text evidence="2">The sequence shown here is derived from an EMBL/GenBank/DDBJ whole genome shotgun (WGS) entry which is preliminary data.</text>
</comment>
<evidence type="ECO:0000259" key="1">
    <source>
        <dbReference type="Pfam" id="PF01370"/>
    </source>
</evidence>
<dbReference type="PANTHER" id="PTHR48079:SF6">
    <property type="entry name" value="NAD(P)-BINDING DOMAIN-CONTAINING PROTEIN-RELATED"/>
    <property type="match status" value="1"/>
</dbReference>
<dbReference type="InterPro" id="IPR051783">
    <property type="entry name" value="NAD(P)-dependent_oxidoreduct"/>
</dbReference>
<dbReference type="GO" id="GO:0005737">
    <property type="term" value="C:cytoplasm"/>
    <property type="evidence" value="ECO:0007669"/>
    <property type="project" value="TreeGrafter"/>
</dbReference>
<dbReference type="InterPro" id="IPR036291">
    <property type="entry name" value="NAD(P)-bd_dom_sf"/>
</dbReference>
<dbReference type="OrthoDB" id="9801056at2"/>
<dbReference type="RefSeq" id="WP_058496837.1">
    <property type="nucleotide sequence ID" value="NZ_CAAAIU010000008.1"/>
</dbReference>
<accession>A0A0W0SPQ3</accession>
<proteinExistence type="predicted"/>
<dbReference type="GO" id="GO:0003978">
    <property type="term" value="F:UDP-glucose 4-epimerase activity"/>
    <property type="evidence" value="ECO:0007669"/>
    <property type="project" value="UniProtKB-EC"/>
</dbReference>
<dbReference type="PANTHER" id="PTHR48079">
    <property type="entry name" value="PROTEIN YEEZ"/>
    <property type="match status" value="1"/>
</dbReference>
<reference evidence="2 3" key="1">
    <citation type="submission" date="2015-11" db="EMBL/GenBank/DDBJ databases">
        <title>Genomic analysis of 38 Legionella species identifies large and diverse effector repertoires.</title>
        <authorList>
            <person name="Burstein D."/>
            <person name="Amaro F."/>
            <person name="Zusman T."/>
            <person name="Lifshitz Z."/>
            <person name="Cohen O."/>
            <person name="Gilbert J.A."/>
            <person name="Pupko T."/>
            <person name="Shuman H.A."/>
            <person name="Segal G."/>
        </authorList>
    </citation>
    <scope>NUCLEOTIDE SEQUENCE [LARGE SCALE GENOMIC DNA]</scope>
    <source>
        <strain evidence="2 3">ATCC 700990</strain>
    </source>
</reference>
<dbReference type="SUPFAM" id="SSF51735">
    <property type="entry name" value="NAD(P)-binding Rossmann-fold domains"/>
    <property type="match status" value="1"/>
</dbReference>
<name>A0A0W0SPQ3_9GAMM</name>
<dbReference type="Pfam" id="PF01370">
    <property type="entry name" value="Epimerase"/>
    <property type="match status" value="1"/>
</dbReference>
<dbReference type="EC" id="5.1.3.2" evidence="2"/>
<dbReference type="STRING" id="1212489.Ldro_2558"/>
<evidence type="ECO:0000313" key="3">
    <source>
        <dbReference type="Proteomes" id="UP000054736"/>
    </source>
</evidence>
<evidence type="ECO:0000313" key="2">
    <source>
        <dbReference type="EMBL" id="KTC85386.1"/>
    </source>
</evidence>
<sequence>MKPAEVLLTGATGFVGGQLVKRLLQNAEVSLRIALRSSGGQFRDSRLTVFSPVDLSINADWSVMLQGCDVVIHTAARAHIMKETAKDPLSEFRKINTEATLNLANQAAQQGVKRFIFISSIGVNGNITTGSQVFSADDLPNPSTPYAISKYEAEKGLQDLAKETNMEIVIIRPPLVYGASAKGNFHRLIQWLKKGVPLPLGAINNKRSFVSLDNLLSLILTCIEHPAAANQIFLVSDGEDISTTVLLKKMSQVMNQPARLLPVPQSMLSLAAYLLGRKDDLQRLCGSLQIDISKTRKLLGWKPEVSIEETLRLIMEESGLDQ</sequence>
<dbReference type="EMBL" id="LNXY01000028">
    <property type="protein sequence ID" value="KTC85386.1"/>
    <property type="molecule type" value="Genomic_DNA"/>
</dbReference>
<dbReference type="Gene3D" id="3.40.50.720">
    <property type="entry name" value="NAD(P)-binding Rossmann-like Domain"/>
    <property type="match status" value="1"/>
</dbReference>
<dbReference type="AlphaFoldDB" id="A0A0W0SPQ3"/>
<organism evidence="2 3">
    <name type="scientific">Legionella drozanskii LLAP-1</name>
    <dbReference type="NCBI Taxonomy" id="1212489"/>
    <lineage>
        <taxon>Bacteria</taxon>
        <taxon>Pseudomonadati</taxon>
        <taxon>Pseudomonadota</taxon>
        <taxon>Gammaproteobacteria</taxon>
        <taxon>Legionellales</taxon>
        <taxon>Legionellaceae</taxon>
        <taxon>Legionella</taxon>
    </lineage>
</organism>
<dbReference type="PATRIC" id="fig|1212489.4.peg.2697"/>
<dbReference type="GO" id="GO:0004029">
    <property type="term" value="F:aldehyde dehydrogenase (NAD+) activity"/>
    <property type="evidence" value="ECO:0007669"/>
    <property type="project" value="TreeGrafter"/>
</dbReference>
<feature type="domain" description="NAD-dependent epimerase/dehydratase" evidence="1">
    <location>
        <begin position="6"/>
        <end position="232"/>
    </location>
</feature>
<keyword evidence="3" id="KW-1185">Reference proteome</keyword>
<dbReference type="Proteomes" id="UP000054736">
    <property type="component" value="Unassembled WGS sequence"/>
</dbReference>
<protein>
    <submittedName>
        <fullName evidence="2">UDP-glucose 4-epimerase</fullName>
        <ecNumber evidence="2">5.1.3.2</ecNumber>
    </submittedName>
</protein>